<feature type="transmembrane region" description="Helical" evidence="1">
    <location>
        <begin position="12"/>
        <end position="29"/>
    </location>
</feature>
<keyword evidence="1" id="KW-0812">Transmembrane</keyword>
<accession>A0A6C0LYT9</accession>
<evidence type="ECO:0000313" key="2">
    <source>
        <dbReference type="EMBL" id="QHU36016.1"/>
    </source>
</evidence>
<dbReference type="AlphaFoldDB" id="A0A6C0LYT9"/>
<name>A0A6C0LYT9_9ZZZZ</name>
<protein>
    <submittedName>
        <fullName evidence="2">Uncharacterized protein</fullName>
    </submittedName>
</protein>
<proteinExistence type="predicted"/>
<sequence length="113" mass="13033">MAETMVLRWCDITKFIMIVIGIMFLLGLCRKWSNDYEEEFFPYNNIYKSQAGQIKLFPDSDKSFFCSKNCCATEWRSDMNIVNDGVDPEKYQASNLNCNDGVQDTGCICLPKL</sequence>
<keyword evidence="1" id="KW-1133">Transmembrane helix</keyword>
<dbReference type="EMBL" id="MN740621">
    <property type="protein sequence ID" value="QHU36016.1"/>
    <property type="molecule type" value="Genomic_DNA"/>
</dbReference>
<keyword evidence="1" id="KW-0472">Membrane</keyword>
<organism evidence="2">
    <name type="scientific">viral metagenome</name>
    <dbReference type="NCBI Taxonomy" id="1070528"/>
    <lineage>
        <taxon>unclassified sequences</taxon>
        <taxon>metagenomes</taxon>
        <taxon>organismal metagenomes</taxon>
    </lineage>
</organism>
<evidence type="ECO:0000256" key="1">
    <source>
        <dbReference type="SAM" id="Phobius"/>
    </source>
</evidence>
<reference evidence="2" key="1">
    <citation type="journal article" date="2020" name="Nature">
        <title>Giant virus diversity and host interactions through global metagenomics.</title>
        <authorList>
            <person name="Schulz F."/>
            <person name="Roux S."/>
            <person name="Paez-Espino D."/>
            <person name="Jungbluth S."/>
            <person name="Walsh D.A."/>
            <person name="Denef V.J."/>
            <person name="McMahon K.D."/>
            <person name="Konstantinidis K.T."/>
            <person name="Eloe-Fadrosh E.A."/>
            <person name="Kyrpides N.C."/>
            <person name="Woyke T."/>
        </authorList>
    </citation>
    <scope>NUCLEOTIDE SEQUENCE</scope>
    <source>
        <strain evidence="2">GVMAG-S-1035085-51</strain>
    </source>
</reference>